<dbReference type="GO" id="GO:0016874">
    <property type="term" value="F:ligase activity"/>
    <property type="evidence" value="ECO:0007669"/>
    <property type="project" value="UniProtKB-KW"/>
</dbReference>
<dbReference type="Proteomes" id="UP000004386">
    <property type="component" value="Unassembled WGS sequence"/>
</dbReference>
<comment type="similarity">
    <text evidence="4 10">Belongs to the HAD-like hydrolase superfamily. CbbY/CbbZ/Gph/YieH family.</text>
</comment>
<sequence>MSRGRQSDRSSLFPIFTYEKLMSAANPKPIIVFDLDGTIVDTAPDLLDSLNHCLAISGLKTADRESLRKFVGQGGRVMIERAFAAQQKQADDAQLDNLVEEFREHYANNMPGHSTFFPGVLDAMDRFSASGYELAVCTNKFEALSVKLLTSMGEATRFAAICGADTFAYRKPDPRHLTDTIARAGGNRERAIMVGDSRTDIDTAKAAGIPVVAVDFGYTDLPVHHYGPSRVISHFDEFTLEMAGELIAAVTDPV</sequence>
<evidence type="ECO:0000256" key="1">
    <source>
        <dbReference type="ARBA" id="ARBA00000830"/>
    </source>
</evidence>
<evidence type="ECO:0000313" key="12">
    <source>
        <dbReference type="Proteomes" id="UP000004386"/>
    </source>
</evidence>
<gene>
    <name evidence="11" type="primary">gph</name>
    <name evidence="11" type="ORF">OINT_1001218</name>
</gene>
<evidence type="ECO:0000313" key="11">
    <source>
        <dbReference type="EMBL" id="EEQ95821.1"/>
    </source>
</evidence>
<dbReference type="UniPathway" id="UPA00865">
    <property type="reaction ID" value="UER00834"/>
</dbReference>
<dbReference type="NCBIfam" id="TIGR01549">
    <property type="entry name" value="HAD-SF-IA-v1"/>
    <property type="match status" value="1"/>
</dbReference>
<evidence type="ECO:0000256" key="3">
    <source>
        <dbReference type="ARBA" id="ARBA00004818"/>
    </source>
</evidence>
<dbReference type="HAMAP" id="MF_00495">
    <property type="entry name" value="GPH_hydrolase_bact"/>
    <property type="match status" value="1"/>
</dbReference>
<evidence type="ECO:0000256" key="2">
    <source>
        <dbReference type="ARBA" id="ARBA00001946"/>
    </source>
</evidence>
<proteinExistence type="inferred from homology"/>
<keyword evidence="9 10" id="KW-0119">Carbohydrate metabolism</keyword>
<comment type="function">
    <text evidence="10">Specifically catalyzes the dephosphorylation of 2-phosphoglycolate. Is involved in the dissimilation of the intracellular 2-phosphoglycolate formed during the DNA repair of 3'-phosphoglycolate ends, a major class of DNA lesions induced by oxidative stress.</text>
</comment>
<evidence type="ECO:0000256" key="5">
    <source>
        <dbReference type="ARBA" id="ARBA00013078"/>
    </source>
</evidence>
<dbReference type="InterPro" id="IPR050155">
    <property type="entry name" value="HAD-like_hydrolase_sf"/>
</dbReference>
<protein>
    <recommendedName>
        <fullName evidence="5 10">Phosphoglycolate phosphatase</fullName>
        <shortName evidence="10">PGP</shortName>
        <shortName evidence="10">PGPase</shortName>
        <ecNumber evidence="5 10">3.1.3.18</ecNumber>
    </recommendedName>
</protein>
<keyword evidence="7 10" id="KW-0378">Hydrolase</keyword>
<keyword evidence="8 10" id="KW-0460">Magnesium</keyword>
<feature type="active site" description="Nucleophile" evidence="10">
    <location>
        <position position="34"/>
    </location>
</feature>
<dbReference type="GO" id="GO:0006281">
    <property type="term" value="P:DNA repair"/>
    <property type="evidence" value="ECO:0007669"/>
    <property type="project" value="TreeGrafter"/>
</dbReference>
<dbReference type="InterPro" id="IPR006439">
    <property type="entry name" value="HAD-SF_hydro_IA"/>
</dbReference>
<dbReference type="PANTHER" id="PTHR43434:SF1">
    <property type="entry name" value="PHOSPHOGLYCOLATE PHOSPHATASE"/>
    <property type="match status" value="1"/>
</dbReference>
<dbReference type="CDD" id="cd07512">
    <property type="entry name" value="HAD_PGPase"/>
    <property type="match status" value="1"/>
</dbReference>
<dbReference type="EMBL" id="ACQA01000001">
    <property type="protein sequence ID" value="EEQ95821.1"/>
    <property type="molecule type" value="Genomic_DNA"/>
</dbReference>
<name>C4WJK9_9HYPH</name>
<dbReference type="GO" id="GO:0008967">
    <property type="term" value="F:phosphoglycolate phosphatase activity"/>
    <property type="evidence" value="ECO:0007669"/>
    <property type="project" value="UniProtKB-UniRule"/>
</dbReference>
<comment type="catalytic activity">
    <reaction evidence="1 10">
        <text>2-phosphoglycolate + H2O = glycolate + phosphate</text>
        <dbReference type="Rhea" id="RHEA:14369"/>
        <dbReference type="ChEBI" id="CHEBI:15377"/>
        <dbReference type="ChEBI" id="CHEBI:29805"/>
        <dbReference type="ChEBI" id="CHEBI:43474"/>
        <dbReference type="ChEBI" id="CHEBI:58033"/>
        <dbReference type="EC" id="3.1.3.18"/>
    </reaction>
</comment>
<dbReference type="Gene3D" id="3.40.50.1000">
    <property type="entry name" value="HAD superfamily/HAD-like"/>
    <property type="match status" value="1"/>
</dbReference>
<evidence type="ECO:0000256" key="4">
    <source>
        <dbReference type="ARBA" id="ARBA00006171"/>
    </source>
</evidence>
<comment type="caution">
    <text evidence="11">The sequence shown here is derived from an EMBL/GenBank/DDBJ whole genome shotgun (WGS) entry which is preliminary data.</text>
</comment>
<dbReference type="EC" id="3.1.3.18" evidence="5 10"/>
<dbReference type="SFLD" id="SFLDG01135">
    <property type="entry name" value="C1.5.6:_HAD__Beta-PGM__Phospha"/>
    <property type="match status" value="1"/>
</dbReference>
<dbReference type="Gene3D" id="1.10.150.240">
    <property type="entry name" value="Putative phosphatase, domain 2"/>
    <property type="match status" value="1"/>
</dbReference>
<dbReference type="GO" id="GO:0005975">
    <property type="term" value="P:carbohydrate metabolic process"/>
    <property type="evidence" value="ECO:0007669"/>
    <property type="project" value="InterPro"/>
</dbReference>
<keyword evidence="11" id="KW-0436">Ligase</keyword>
<dbReference type="SFLD" id="SFLDG01129">
    <property type="entry name" value="C1.5:_HAD__Beta-PGM__Phosphata"/>
    <property type="match status" value="1"/>
</dbReference>
<feature type="binding site" evidence="10">
    <location>
        <position position="196"/>
    </location>
    <ligand>
        <name>Mg(2+)</name>
        <dbReference type="ChEBI" id="CHEBI:18420"/>
    </ligand>
</feature>
<evidence type="ECO:0000256" key="6">
    <source>
        <dbReference type="ARBA" id="ARBA00022723"/>
    </source>
</evidence>
<keyword evidence="6 10" id="KW-0479">Metal-binding</keyword>
<dbReference type="PANTHER" id="PTHR43434">
    <property type="entry name" value="PHOSPHOGLYCOLATE PHOSPHATASE"/>
    <property type="match status" value="1"/>
</dbReference>
<feature type="binding site" evidence="10">
    <location>
        <position position="36"/>
    </location>
    <ligand>
        <name>Mg(2+)</name>
        <dbReference type="ChEBI" id="CHEBI:18420"/>
    </ligand>
</feature>
<dbReference type="Pfam" id="PF13419">
    <property type="entry name" value="HAD_2"/>
    <property type="match status" value="1"/>
</dbReference>
<dbReference type="SUPFAM" id="SSF56784">
    <property type="entry name" value="HAD-like"/>
    <property type="match status" value="1"/>
</dbReference>
<evidence type="ECO:0000256" key="9">
    <source>
        <dbReference type="ARBA" id="ARBA00023277"/>
    </source>
</evidence>
<organism evidence="11 12">
    <name type="scientific">Brucella intermedia LMG 3301</name>
    <dbReference type="NCBI Taxonomy" id="641118"/>
    <lineage>
        <taxon>Bacteria</taxon>
        <taxon>Pseudomonadati</taxon>
        <taxon>Pseudomonadota</taxon>
        <taxon>Alphaproteobacteria</taxon>
        <taxon>Hyphomicrobiales</taxon>
        <taxon>Brucellaceae</taxon>
        <taxon>Brucella/Ochrobactrum group</taxon>
        <taxon>Brucella</taxon>
    </lineage>
</organism>
<comment type="cofactor">
    <cofactor evidence="2 10">
        <name>Mg(2+)</name>
        <dbReference type="ChEBI" id="CHEBI:18420"/>
    </cofactor>
</comment>
<accession>C4WJK9</accession>
<dbReference type="SFLD" id="SFLDS00003">
    <property type="entry name" value="Haloacid_Dehalogenase"/>
    <property type="match status" value="1"/>
</dbReference>
<evidence type="ECO:0000256" key="8">
    <source>
        <dbReference type="ARBA" id="ARBA00022842"/>
    </source>
</evidence>
<dbReference type="HOGENOM" id="CLU_045011_19_1_5"/>
<dbReference type="InterPro" id="IPR036412">
    <property type="entry name" value="HAD-like_sf"/>
</dbReference>
<comment type="pathway">
    <text evidence="3 10">Organic acid metabolism; glycolate biosynthesis; glycolate from 2-phosphoglycolate: step 1/1.</text>
</comment>
<dbReference type="GO" id="GO:0046872">
    <property type="term" value="F:metal ion binding"/>
    <property type="evidence" value="ECO:0007669"/>
    <property type="project" value="UniProtKB-KW"/>
</dbReference>
<feature type="binding site" evidence="10">
    <location>
        <position position="34"/>
    </location>
    <ligand>
        <name>Mg(2+)</name>
        <dbReference type="ChEBI" id="CHEBI:18420"/>
    </ligand>
</feature>
<dbReference type="GO" id="GO:0005829">
    <property type="term" value="C:cytosol"/>
    <property type="evidence" value="ECO:0007669"/>
    <property type="project" value="TreeGrafter"/>
</dbReference>
<dbReference type="InterPro" id="IPR041492">
    <property type="entry name" value="HAD_2"/>
</dbReference>
<dbReference type="InterPro" id="IPR023214">
    <property type="entry name" value="HAD_sf"/>
</dbReference>
<evidence type="ECO:0000256" key="10">
    <source>
        <dbReference type="HAMAP-Rule" id="MF_00495"/>
    </source>
</evidence>
<dbReference type="InterPro" id="IPR023198">
    <property type="entry name" value="PGP-like_dom2"/>
</dbReference>
<evidence type="ECO:0000256" key="7">
    <source>
        <dbReference type="ARBA" id="ARBA00022801"/>
    </source>
</evidence>
<dbReference type="InterPro" id="IPR037512">
    <property type="entry name" value="PGPase_prok"/>
</dbReference>
<dbReference type="AlphaFoldDB" id="C4WJK9"/>
<reference evidence="11 12" key="1">
    <citation type="submission" date="2009-05" db="EMBL/GenBank/DDBJ databases">
        <authorList>
            <person name="Setubal J.C."/>
            <person name="Boyle S."/>
            <person name="Crasta O.R."/>
            <person name="Gillespie J.J."/>
            <person name="Kenyon R.W."/>
            <person name="Lu J."/>
            <person name="Mane S."/>
            <person name="Nagrani S."/>
            <person name="Shallom J.M."/>
            <person name="Shallom S."/>
            <person name="Shukla M."/>
            <person name="Snyder E.E."/>
            <person name="Sobral B.W."/>
            <person name="Wattam A.R."/>
            <person name="Will R."/>
            <person name="Williams K."/>
            <person name="Yoo H."/>
            <person name="Munk C."/>
            <person name="Tapia R."/>
            <person name="Green L."/>
            <person name="Rogers Y."/>
            <person name="Detter J.C."/>
            <person name="Bruce D."/>
            <person name="Brettin T.S."/>
            <person name="Tsolis R."/>
        </authorList>
    </citation>
    <scope>NUCLEOTIDE SEQUENCE [LARGE SCALE GENOMIC DNA]</scope>
    <source>
        <strain evidence="11 12">LMG 3301</strain>
    </source>
</reference>
<dbReference type="GO" id="GO:0046295">
    <property type="term" value="P:glycolate biosynthetic process"/>
    <property type="evidence" value="ECO:0007669"/>
    <property type="project" value="UniProtKB-UniRule"/>
</dbReference>